<organism evidence="2 3">
    <name type="scientific">Arthrobacter wenxiniae</name>
    <dbReference type="NCBI Taxonomy" id="2713570"/>
    <lineage>
        <taxon>Bacteria</taxon>
        <taxon>Bacillati</taxon>
        <taxon>Actinomycetota</taxon>
        <taxon>Actinomycetes</taxon>
        <taxon>Micrococcales</taxon>
        <taxon>Micrococcaceae</taxon>
        <taxon>Arthrobacter</taxon>
    </lineage>
</organism>
<dbReference type="GO" id="GO:0016646">
    <property type="term" value="F:oxidoreductase activity, acting on the CH-NH group of donors, NAD or NADP as acceptor"/>
    <property type="evidence" value="ECO:0007669"/>
    <property type="project" value="TreeGrafter"/>
</dbReference>
<dbReference type="InterPro" id="IPR016040">
    <property type="entry name" value="NAD(P)-bd_dom"/>
</dbReference>
<comment type="caution">
    <text evidence="2">The sequence shown here is derived from an EMBL/GenBank/DDBJ whole genome shotgun (WGS) entry which is preliminary data.</text>
</comment>
<reference evidence="2 3" key="1">
    <citation type="submission" date="2020-02" db="EMBL/GenBank/DDBJ databases">
        <title>Genome sequence of strain AETb3-4.</title>
        <authorList>
            <person name="Gao J."/>
            <person name="Zhang X."/>
        </authorList>
    </citation>
    <scope>NUCLEOTIDE SEQUENCE [LARGE SCALE GENOMIC DNA]</scope>
    <source>
        <strain evidence="2 3">AETb3-4</strain>
    </source>
</reference>
<accession>A0A7Y7LXU4</accession>
<evidence type="ECO:0000259" key="1">
    <source>
        <dbReference type="Pfam" id="PF13460"/>
    </source>
</evidence>
<dbReference type="InterPro" id="IPR036291">
    <property type="entry name" value="NAD(P)-bd_dom_sf"/>
</dbReference>
<name>A0A7Y7LXU4_9MICC</name>
<dbReference type="EMBL" id="JAAMFM010000004">
    <property type="protein sequence ID" value="NVM94237.1"/>
    <property type="molecule type" value="Genomic_DNA"/>
</dbReference>
<dbReference type="PANTHER" id="PTHR43355">
    <property type="entry name" value="FLAVIN REDUCTASE (NADPH)"/>
    <property type="match status" value="1"/>
</dbReference>
<keyword evidence="3" id="KW-1185">Reference proteome</keyword>
<sequence length="135" mass="13855">MKMAVFRATGKTGRLPVAQALQAGETVRVLARNPAKLGMTDERLAVVTGELSDVDAIEKVVAGADGVVSLPGQGLPVKGRPIAHGTQNILAAMRKFGVGRIVAIATACRRGPKGRADPAVQAGHCLCPGVPARSL</sequence>
<proteinExistence type="predicted"/>
<dbReference type="AlphaFoldDB" id="A0A7Y7LXU4"/>
<dbReference type="PANTHER" id="PTHR43355:SF2">
    <property type="entry name" value="FLAVIN REDUCTASE (NADPH)"/>
    <property type="match status" value="1"/>
</dbReference>
<feature type="domain" description="NAD(P)-binding" evidence="1">
    <location>
        <begin position="8"/>
        <end position="108"/>
    </location>
</feature>
<dbReference type="Gene3D" id="3.40.50.720">
    <property type="entry name" value="NAD(P)-binding Rossmann-like Domain"/>
    <property type="match status" value="1"/>
</dbReference>
<dbReference type="InterPro" id="IPR051606">
    <property type="entry name" value="Polyketide_Oxido-like"/>
</dbReference>
<dbReference type="Pfam" id="PF13460">
    <property type="entry name" value="NAD_binding_10"/>
    <property type="match status" value="1"/>
</dbReference>
<gene>
    <name evidence="2" type="ORF">G6034_04795</name>
</gene>
<evidence type="ECO:0000313" key="2">
    <source>
        <dbReference type="EMBL" id="NVM94237.1"/>
    </source>
</evidence>
<evidence type="ECO:0000313" key="3">
    <source>
        <dbReference type="Proteomes" id="UP000543556"/>
    </source>
</evidence>
<dbReference type="SUPFAM" id="SSF51735">
    <property type="entry name" value="NAD(P)-binding Rossmann-fold domains"/>
    <property type="match status" value="1"/>
</dbReference>
<protein>
    <submittedName>
        <fullName evidence="2">NAD(P)H-binding protein</fullName>
    </submittedName>
</protein>
<dbReference type="Proteomes" id="UP000543556">
    <property type="component" value="Unassembled WGS sequence"/>
</dbReference>